<dbReference type="PANTHER" id="PTHR35792">
    <property type="entry name" value="GENERAL STRESS PROTEIN"/>
    <property type="match status" value="1"/>
</dbReference>
<sequence length="111" mass="11435">MATKREIKGFLIGTAAGAAIGAVTALLLAPKEGKALRKDIAEGARQTVKAAGEAGEKAGKFAAELFDAAAVWRRKKREGAEQAGAPEEKAEVSITADGPEDSDGTLREEAV</sequence>
<evidence type="ECO:0000313" key="3">
    <source>
        <dbReference type="Proteomes" id="UP000681526"/>
    </source>
</evidence>
<protein>
    <recommendedName>
        <fullName evidence="4">YtxH domain-containing protein</fullName>
    </recommendedName>
</protein>
<dbReference type="Proteomes" id="UP000681526">
    <property type="component" value="Unassembled WGS sequence"/>
</dbReference>
<feature type="region of interest" description="Disordered" evidence="1">
    <location>
        <begin position="76"/>
        <end position="111"/>
    </location>
</feature>
<accession>A0ABM8V9E6</accession>
<dbReference type="InterPro" id="IPR052928">
    <property type="entry name" value="Desiccation-related_membrane"/>
</dbReference>
<keyword evidence="3" id="KW-1185">Reference proteome</keyword>
<comment type="caution">
    <text evidence="2">The sequence shown here is derived from an EMBL/GenBank/DDBJ whole genome shotgun (WGS) entry which is preliminary data.</text>
</comment>
<proteinExistence type="predicted"/>
<reference evidence="2 3" key="1">
    <citation type="submission" date="2021-04" db="EMBL/GenBank/DDBJ databases">
        <authorList>
            <person name="Rakotoarivonina H."/>
        </authorList>
    </citation>
    <scope>NUCLEOTIDE SEQUENCE [LARGE SCALE GENOMIC DNA]</scope>
    <source>
        <strain evidence="2 3">XE</strain>
    </source>
</reference>
<name>A0ABM8V9E6_THEXY</name>
<dbReference type="RefSeq" id="WP_213486841.1">
    <property type="nucleotide sequence ID" value="NZ_CAJRAY010000099.1"/>
</dbReference>
<dbReference type="EMBL" id="CAJRAY010000099">
    <property type="protein sequence ID" value="CAG5093021.1"/>
    <property type="molecule type" value="Genomic_DNA"/>
</dbReference>
<evidence type="ECO:0000256" key="1">
    <source>
        <dbReference type="SAM" id="MobiDB-lite"/>
    </source>
</evidence>
<evidence type="ECO:0000313" key="2">
    <source>
        <dbReference type="EMBL" id="CAG5093021.1"/>
    </source>
</evidence>
<gene>
    <name evidence="2" type="primary">txxe 3727</name>
    <name evidence="2" type="ORF">TXXE_19130</name>
</gene>
<dbReference type="InterPro" id="IPR024623">
    <property type="entry name" value="YtxH"/>
</dbReference>
<evidence type="ECO:0008006" key="4">
    <source>
        <dbReference type="Google" id="ProtNLM"/>
    </source>
</evidence>
<dbReference type="Pfam" id="PF12732">
    <property type="entry name" value="YtxH"/>
    <property type="match status" value="1"/>
</dbReference>
<dbReference type="PANTHER" id="PTHR35792:SF2">
    <property type="entry name" value="GENERAL STRESS PROTEIN"/>
    <property type="match status" value="1"/>
</dbReference>
<organism evidence="2 3">
    <name type="scientific">Thermobacillus xylanilyticus</name>
    <dbReference type="NCBI Taxonomy" id="76633"/>
    <lineage>
        <taxon>Bacteria</taxon>
        <taxon>Bacillati</taxon>
        <taxon>Bacillota</taxon>
        <taxon>Bacilli</taxon>
        <taxon>Bacillales</taxon>
        <taxon>Paenibacillaceae</taxon>
        <taxon>Thermobacillus</taxon>
    </lineage>
</organism>